<organism evidence="1 2">
    <name type="scientific">Ramazzottius varieornatus</name>
    <name type="common">Water bear</name>
    <name type="synonym">Tardigrade</name>
    <dbReference type="NCBI Taxonomy" id="947166"/>
    <lineage>
        <taxon>Eukaryota</taxon>
        <taxon>Metazoa</taxon>
        <taxon>Ecdysozoa</taxon>
        <taxon>Tardigrada</taxon>
        <taxon>Eutardigrada</taxon>
        <taxon>Parachela</taxon>
        <taxon>Hypsibioidea</taxon>
        <taxon>Ramazzottiidae</taxon>
        <taxon>Ramazzottius</taxon>
    </lineage>
</organism>
<sequence>MTSRRNSGSIARFIFKHALWKFTKSATTLLLFREKTPVARSSLCSPEQIQTMWMAYQRKEATSGRSVLINKVIYAKTEVSARVFLYTIVCRTGFETILYQCELALPVG</sequence>
<dbReference type="Proteomes" id="UP000186922">
    <property type="component" value="Unassembled WGS sequence"/>
</dbReference>
<proteinExistence type="predicted"/>
<reference evidence="1 2" key="1">
    <citation type="journal article" date="2016" name="Nat. Commun.">
        <title>Extremotolerant tardigrade genome and improved radiotolerance of human cultured cells by tardigrade-unique protein.</title>
        <authorList>
            <person name="Hashimoto T."/>
            <person name="Horikawa D.D."/>
            <person name="Saito Y."/>
            <person name="Kuwahara H."/>
            <person name="Kozuka-Hata H."/>
            <person name="Shin-I T."/>
            <person name="Minakuchi Y."/>
            <person name="Ohishi K."/>
            <person name="Motoyama A."/>
            <person name="Aizu T."/>
            <person name="Enomoto A."/>
            <person name="Kondo K."/>
            <person name="Tanaka S."/>
            <person name="Hara Y."/>
            <person name="Koshikawa S."/>
            <person name="Sagara H."/>
            <person name="Miura T."/>
            <person name="Yokobori S."/>
            <person name="Miyagawa K."/>
            <person name="Suzuki Y."/>
            <person name="Kubo T."/>
            <person name="Oyama M."/>
            <person name="Kohara Y."/>
            <person name="Fujiyama A."/>
            <person name="Arakawa K."/>
            <person name="Katayama T."/>
            <person name="Toyoda A."/>
            <person name="Kunieda T."/>
        </authorList>
    </citation>
    <scope>NUCLEOTIDE SEQUENCE [LARGE SCALE GENOMIC DNA]</scope>
    <source>
        <strain evidence="1 2">YOKOZUNA-1</strain>
    </source>
</reference>
<dbReference type="EMBL" id="BDGG01000001">
    <property type="protein sequence ID" value="GAU87475.1"/>
    <property type="molecule type" value="Genomic_DNA"/>
</dbReference>
<evidence type="ECO:0000313" key="1">
    <source>
        <dbReference type="EMBL" id="GAU87475.1"/>
    </source>
</evidence>
<gene>
    <name evidence="1" type="primary">RvY_00310-1</name>
    <name evidence="1" type="synonym">RvY_00310.1</name>
    <name evidence="1" type="ORF">RvY_00310</name>
</gene>
<name>A0A1D1UGG5_RAMVA</name>
<protein>
    <submittedName>
        <fullName evidence="1">Uncharacterized protein</fullName>
    </submittedName>
</protein>
<comment type="caution">
    <text evidence="1">The sequence shown here is derived from an EMBL/GenBank/DDBJ whole genome shotgun (WGS) entry which is preliminary data.</text>
</comment>
<dbReference type="AlphaFoldDB" id="A0A1D1UGG5"/>
<evidence type="ECO:0000313" key="2">
    <source>
        <dbReference type="Proteomes" id="UP000186922"/>
    </source>
</evidence>
<keyword evidence="2" id="KW-1185">Reference proteome</keyword>
<accession>A0A1D1UGG5</accession>